<organism evidence="1 2">
    <name type="scientific">Romanomermis culicivorax</name>
    <name type="common">Nematode worm</name>
    <dbReference type="NCBI Taxonomy" id="13658"/>
    <lineage>
        <taxon>Eukaryota</taxon>
        <taxon>Metazoa</taxon>
        <taxon>Ecdysozoa</taxon>
        <taxon>Nematoda</taxon>
        <taxon>Enoplea</taxon>
        <taxon>Dorylaimia</taxon>
        <taxon>Mermithida</taxon>
        <taxon>Mermithoidea</taxon>
        <taxon>Mermithidae</taxon>
        <taxon>Romanomermis</taxon>
    </lineage>
</organism>
<keyword evidence="1" id="KW-1185">Reference proteome</keyword>
<sequence length="61" mass="6603">MCATPATIYFSSLVASHHATFLFSPTPCDPCFHPFVMVAPPLPDQFAILDMSTLIGGQFIT</sequence>
<name>A0A915K734_ROMCU</name>
<accession>A0A915K734</accession>
<evidence type="ECO:0000313" key="1">
    <source>
        <dbReference type="Proteomes" id="UP000887565"/>
    </source>
</evidence>
<dbReference type="Proteomes" id="UP000887565">
    <property type="component" value="Unplaced"/>
</dbReference>
<protein>
    <submittedName>
        <fullName evidence="2">Uncharacterized protein</fullName>
    </submittedName>
</protein>
<proteinExistence type="predicted"/>
<dbReference type="AlphaFoldDB" id="A0A915K734"/>
<evidence type="ECO:0000313" key="2">
    <source>
        <dbReference type="WBParaSite" id="nRc.2.0.1.t34521-RA"/>
    </source>
</evidence>
<reference evidence="2" key="1">
    <citation type="submission" date="2022-11" db="UniProtKB">
        <authorList>
            <consortium name="WormBaseParasite"/>
        </authorList>
    </citation>
    <scope>IDENTIFICATION</scope>
</reference>
<dbReference type="WBParaSite" id="nRc.2.0.1.t34521-RA">
    <property type="protein sequence ID" value="nRc.2.0.1.t34521-RA"/>
    <property type="gene ID" value="nRc.2.0.1.g34521"/>
</dbReference>